<feature type="transmembrane region" description="Helical" evidence="16">
    <location>
        <begin position="148"/>
        <end position="169"/>
    </location>
</feature>
<name>A0ABN2DUG7_9ACTN</name>
<dbReference type="EMBL" id="BAAAOS010000032">
    <property type="protein sequence ID" value="GAA1586968.1"/>
    <property type="molecule type" value="Genomic_DNA"/>
</dbReference>
<evidence type="ECO:0000256" key="13">
    <source>
        <dbReference type="ARBA" id="ARBA00023136"/>
    </source>
</evidence>
<dbReference type="PANTHER" id="PTHR44758:SF1">
    <property type="entry name" value="NAD(P) TRANSHYDROGENASE SUBUNIT BETA"/>
    <property type="match status" value="1"/>
</dbReference>
<evidence type="ECO:0000256" key="15">
    <source>
        <dbReference type="PIRNR" id="PIRNR000204"/>
    </source>
</evidence>
<organism evidence="18 19">
    <name type="scientific">Kribbella sancticallisti</name>
    <dbReference type="NCBI Taxonomy" id="460087"/>
    <lineage>
        <taxon>Bacteria</taxon>
        <taxon>Bacillati</taxon>
        <taxon>Actinomycetota</taxon>
        <taxon>Actinomycetes</taxon>
        <taxon>Propionibacteriales</taxon>
        <taxon>Kribbellaceae</taxon>
        <taxon>Kribbella</taxon>
    </lineage>
</organism>
<keyword evidence="19" id="KW-1185">Reference proteome</keyword>
<feature type="transmembrane region" description="Helical" evidence="16">
    <location>
        <begin position="95"/>
        <end position="116"/>
    </location>
</feature>
<accession>A0ABN2DUG7</accession>
<dbReference type="InterPro" id="IPR012136">
    <property type="entry name" value="NADH_DH_b"/>
</dbReference>
<evidence type="ECO:0000256" key="2">
    <source>
        <dbReference type="ARBA" id="ARBA00004429"/>
    </source>
</evidence>
<evidence type="ECO:0000256" key="8">
    <source>
        <dbReference type="ARBA" id="ARBA00022692"/>
    </source>
</evidence>
<dbReference type="Gene3D" id="3.40.50.1220">
    <property type="entry name" value="TPP-binding domain"/>
    <property type="match status" value="1"/>
</dbReference>
<dbReference type="PIRSF" id="PIRSF000204">
    <property type="entry name" value="PNTB"/>
    <property type="match status" value="1"/>
</dbReference>
<keyword evidence="11 16" id="KW-1133">Transmembrane helix</keyword>
<feature type="transmembrane region" description="Helical" evidence="16">
    <location>
        <begin position="235"/>
        <end position="254"/>
    </location>
</feature>
<evidence type="ECO:0000256" key="4">
    <source>
        <dbReference type="ARBA" id="ARBA00012943"/>
    </source>
</evidence>
<keyword evidence="10 15" id="KW-1278">Translocase</keyword>
<sequence length="480" mass="49782">MSELMTVETAAAAAYIVAALLFVLALAGLSRHETAKAGNTFGIGGMAVALAATIGLAIHQHISGLGLVLTIAAMAVGAAIGLWRARVVEMTAMPVLIALLHSFVGLAAVLVGWNGFLHVEATLDGGPLSGEAGALAAQELLGIHSAEVFVGVFIGAVTFTGSIVAFLKLSARIKSSPLMLPGKNYLNLAALAAFAVLTTWFVIDPALWLLIAVTVVALALGWHLVASIGGGDMPVVVSMLNSYSGWAAAASGFLLENDLLIITGALVGSSGAYLSYVMCTAMNRSFLSVIAGGFGIEAGPADDKDYGEHREITAEGVAELLGTAESVIITPGYGMAVAQAQYGVAELTRKLRDRGVDVCFGIHPVAGRLPGHMNVLLAEAKVPYDIVLELDEINDDFARTAVVLVIGANDTVNPAAAEDPGSPIAGMPVLQVWNAENVIVFKRSMASGYAGVQNPLFYRDNSAMLFGDAKDRVEDILRAL</sequence>
<keyword evidence="13 15" id="KW-0472">Membrane</keyword>
<comment type="catalytic activity">
    <reaction evidence="14 15">
        <text>NAD(+) + NADPH + H(+)(in) = NADH + NADP(+) + H(+)(out)</text>
        <dbReference type="Rhea" id="RHEA:47992"/>
        <dbReference type="ChEBI" id="CHEBI:15378"/>
        <dbReference type="ChEBI" id="CHEBI:57540"/>
        <dbReference type="ChEBI" id="CHEBI:57783"/>
        <dbReference type="ChEBI" id="CHEBI:57945"/>
        <dbReference type="ChEBI" id="CHEBI:58349"/>
        <dbReference type="EC" id="7.1.1.1"/>
    </reaction>
</comment>
<comment type="caution">
    <text evidence="18">The sequence shown here is derived from an EMBL/GenBank/DDBJ whole genome shotgun (WGS) entry which is preliminary data.</text>
</comment>
<keyword evidence="9 15" id="KW-0521">NADP</keyword>
<evidence type="ECO:0000259" key="17">
    <source>
        <dbReference type="Pfam" id="PF02233"/>
    </source>
</evidence>
<evidence type="ECO:0000313" key="18">
    <source>
        <dbReference type="EMBL" id="GAA1586968.1"/>
    </source>
</evidence>
<evidence type="ECO:0000256" key="1">
    <source>
        <dbReference type="ARBA" id="ARBA00003943"/>
    </source>
</evidence>
<feature type="transmembrane region" description="Helical" evidence="16">
    <location>
        <begin position="185"/>
        <end position="203"/>
    </location>
</feature>
<evidence type="ECO:0000256" key="16">
    <source>
        <dbReference type="SAM" id="Phobius"/>
    </source>
</evidence>
<keyword evidence="6 15" id="KW-1003">Cell membrane</keyword>
<feature type="transmembrane region" description="Helical" evidence="16">
    <location>
        <begin position="64"/>
        <end position="83"/>
    </location>
</feature>
<feature type="transmembrane region" description="Helical" evidence="16">
    <location>
        <begin position="260"/>
        <end position="279"/>
    </location>
</feature>
<evidence type="ECO:0000256" key="6">
    <source>
        <dbReference type="ARBA" id="ARBA00022475"/>
    </source>
</evidence>
<evidence type="ECO:0000256" key="7">
    <source>
        <dbReference type="ARBA" id="ARBA00022519"/>
    </source>
</evidence>
<dbReference type="InterPro" id="IPR034300">
    <property type="entry name" value="PNTB-like"/>
</dbReference>
<evidence type="ECO:0000256" key="9">
    <source>
        <dbReference type="ARBA" id="ARBA00022857"/>
    </source>
</evidence>
<evidence type="ECO:0000256" key="11">
    <source>
        <dbReference type="ARBA" id="ARBA00022989"/>
    </source>
</evidence>
<comment type="similarity">
    <text evidence="3 15">Belongs to the PNT beta subunit family.</text>
</comment>
<evidence type="ECO:0000256" key="12">
    <source>
        <dbReference type="ARBA" id="ARBA00023027"/>
    </source>
</evidence>
<dbReference type="RefSeq" id="WP_425554506.1">
    <property type="nucleotide sequence ID" value="NZ_BAAAOS010000032.1"/>
</dbReference>
<feature type="transmembrane region" description="Helical" evidence="16">
    <location>
        <begin position="12"/>
        <end position="29"/>
    </location>
</feature>
<feature type="domain" description="NADP transhydrogenase beta-like" evidence="17">
    <location>
        <begin position="13"/>
        <end position="478"/>
    </location>
</feature>
<evidence type="ECO:0000313" key="19">
    <source>
        <dbReference type="Proteomes" id="UP001500393"/>
    </source>
</evidence>
<keyword evidence="8 16" id="KW-0812">Transmembrane</keyword>
<gene>
    <name evidence="18" type="primary">pntB</name>
    <name evidence="18" type="ORF">GCM10009789_45640</name>
</gene>
<dbReference type="Proteomes" id="UP001500393">
    <property type="component" value="Unassembled WGS sequence"/>
</dbReference>
<evidence type="ECO:0000256" key="3">
    <source>
        <dbReference type="ARBA" id="ARBA00007919"/>
    </source>
</evidence>
<comment type="function">
    <text evidence="1 15">The transhydrogenation between NADH and NADP is coupled to respiration and ATP hydrolysis and functions as a proton pump across the membrane.</text>
</comment>
<reference evidence="19" key="1">
    <citation type="journal article" date="2019" name="Int. J. Syst. Evol. Microbiol.">
        <title>The Global Catalogue of Microorganisms (GCM) 10K type strain sequencing project: providing services to taxonomists for standard genome sequencing and annotation.</title>
        <authorList>
            <consortium name="The Broad Institute Genomics Platform"/>
            <consortium name="The Broad Institute Genome Sequencing Center for Infectious Disease"/>
            <person name="Wu L."/>
            <person name="Ma J."/>
        </authorList>
    </citation>
    <scope>NUCLEOTIDE SEQUENCE [LARGE SCALE GENOMIC DNA]</scope>
    <source>
        <strain evidence="19">JCM 14969</strain>
    </source>
</reference>
<evidence type="ECO:0000256" key="10">
    <source>
        <dbReference type="ARBA" id="ARBA00022967"/>
    </source>
</evidence>
<keyword evidence="7 15" id="KW-0997">Cell inner membrane</keyword>
<protein>
    <recommendedName>
        <fullName evidence="5 15">NAD(P) transhydrogenase subunit beta</fullName>
        <ecNumber evidence="4 15">7.1.1.1</ecNumber>
    </recommendedName>
    <alternativeName>
        <fullName evidence="15">Nicotinamide nucleotide transhydrogenase subunit beta</fullName>
    </alternativeName>
</protein>
<dbReference type="PANTHER" id="PTHR44758">
    <property type="entry name" value="NAD(P) TRANSHYDROGENASE SUBUNIT BETA"/>
    <property type="match status" value="1"/>
</dbReference>
<evidence type="ECO:0000256" key="14">
    <source>
        <dbReference type="ARBA" id="ARBA00048202"/>
    </source>
</evidence>
<dbReference type="InterPro" id="IPR029035">
    <property type="entry name" value="DHS-like_NAD/FAD-binding_dom"/>
</dbReference>
<proteinExistence type="inferred from homology"/>
<dbReference type="EC" id="7.1.1.1" evidence="4 15"/>
<dbReference type="SUPFAM" id="SSF52467">
    <property type="entry name" value="DHS-like NAD/FAD-binding domain"/>
    <property type="match status" value="1"/>
</dbReference>
<comment type="subcellular location">
    <subcellularLocation>
        <location evidence="2">Cell inner membrane</location>
        <topology evidence="2">Multi-pass membrane protein</topology>
    </subcellularLocation>
</comment>
<feature type="transmembrane region" description="Helical" evidence="16">
    <location>
        <begin position="209"/>
        <end position="228"/>
    </location>
</feature>
<feature type="transmembrane region" description="Helical" evidence="16">
    <location>
        <begin position="41"/>
        <end position="58"/>
    </location>
</feature>
<evidence type="ECO:0000256" key="5">
    <source>
        <dbReference type="ARBA" id="ARBA00014581"/>
    </source>
</evidence>
<dbReference type="Pfam" id="PF02233">
    <property type="entry name" value="PNTB"/>
    <property type="match status" value="1"/>
</dbReference>
<keyword evidence="12 15" id="KW-0520">NAD</keyword>
<dbReference type="NCBIfam" id="NF006974">
    <property type="entry name" value="PRK09444.1"/>
    <property type="match status" value="1"/>
</dbReference>